<dbReference type="EMBL" id="JAEUAO010000001">
    <property type="protein sequence ID" value="MBW9062410.1"/>
    <property type="molecule type" value="Genomic_DNA"/>
</dbReference>
<dbReference type="RefSeq" id="WP_220370465.1">
    <property type="nucleotide sequence ID" value="NZ_JAEUAO010000001.1"/>
</dbReference>
<accession>A0ABS7H5M1</accession>
<evidence type="ECO:0000313" key="1">
    <source>
        <dbReference type="EMBL" id="MBW9062410.1"/>
    </source>
</evidence>
<comment type="caution">
    <text evidence="1">The sequence shown here is derived from an EMBL/GenBank/DDBJ whole genome shotgun (WGS) entry which is preliminary data.</text>
</comment>
<protein>
    <submittedName>
        <fullName evidence="1">Uncharacterized protein</fullName>
    </submittedName>
</protein>
<sequence>MHAEMLESAATALVWQALCTDEGEPFAAFVRGHLNPFTLAGDAEDAIVKAFDEIGLADDAREIIDAAGGAVISQFWLRPADGDGFGGVEFYLIANPDQRRAFPVTGVRFM</sequence>
<dbReference type="Proteomes" id="UP000757604">
    <property type="component" value="Unassembled WGS sequence"/>
</dbReference>
<gene>
    <name evidence="1" type="ORF">JNB71_03670</name>
</gene>
<organism evidence="1 2">
    <name type="scientific">Rhizobium herbae</name>
    <dbReference type="NCBI Taxonomy" id="508661"/>
    <lineage>
        <taxon>Bacteria</taxon>
        <taxon>Pseudomonadati</taxon>
        <taxon>Pseudomonadota</taxon>
        <taxon>Alphaproteobacteria</taxon>
        <taxon>Hyphomicrobiales</taxon>
        <taxon>Rhizobiaceae</taxon>
        <taxon>Rhizobium/Agrobacterium group</taxon>
        <taxon>Rhizobium</taxon>
    </lineage>
</organism>
<reference evidence="1 2" key="1">
    <citation type="journal article" date="2021" name="MBio">
        <title>Poor Competitiveness of Bradyrhizobium in Pigeon Pea Root Colonization in Indian Soils.</title>
        <authorList>
            <person name="Chalasani D."/>
            <person name="Basu A."/>
            <person name="Pullabhotla S.V.S.R.N."/>
            <person name="Jorrin B."/>
            <person name="Neal A.L."/>
            <person name="Poole P.S."/>
            <person name="Podile A.R."/>
            <person name="Tkacz A."/>
        </authorList>
    </citation>
    <scope>NUCLEOTIDE SEQUENCE [LARGE SCALE GENOMIC DNA]</scope>
    <source>
        <strain evidence="1 2">HU44</strain>
    </source>
</reference>
<proteinExistence type="predicted"/>
<evidence type="ECO:0000313" key="2">
    <source>
        <dbReference type="Proteomes" id="UP000757604"/>
    </source>
</evidence>
<name>A0ABS7H5M1_9HYPH</name>
<keyword evidence="2" id="KW-1185">Reference proteome</keyword>